<sequence>SPWVNGLVEGTNKLLLEVLMRLCARAVGEDEDIAAAKPDIPYNWPDHFESAIRILNWQILPALKSRPKELMLGMVV</sequence>
<organism evidence="2 3">
    <name type="scientific">Dendrothele bispora (strain CBS 962.96)</name>
    <dbReference type="NCBI Taxonomy" id="1314807"/>
    <lineage>
        <taxon>Eukaryota</taxon>
        <taxon>Fungi</taxon>
        <taxon>Dikarya</taxon>
        <taxon>Basidiomycota</taxon>
        <taxon>Agaricomycotina</taxon>
        <taxon>Agaricomycetes</taxon>
        <taxon>Agaricomycetidae</taxon>
        <taxon>Agaricales</taxon>
        <taxon>Agaricales incertae sedis</taxon>
        <taxon>Dendrothele</taxon>
    </lineage>
</organism>
<dbReference type="InterPro" id="IPR036397">
    <property type="entry name" value="RNaseH_sf"/>
</dbReference>
<evidence type="ECO:0000313" key="2">
    <source>
        <dbReference type="EMBL" id="THV01367.1"/>
    </source>
</evidence>
<dbReference type="GO" id="GO:0003676">
    <property type="term" value="F:nucleic acid binding"/>
    <property type="evidence" value="ECO:0007669"/>
    <property type="project" value="InterPro"/>
</dbReference>
<gene>
    <name evidence="1" type="ORF">K435DRAFT_602921</name>
    <name evidence="2" type="ORF">K435DRAFT_611737</name>
</gene>
<evidence type="ECO:0000313" key="3">
    <source>
        <dbReference type="Proteomes" id="UP000297245"/>
    </source>
</evidence>
<accession>A0A4S8MFJ5</accession>
<reference evidence="2 3" key="1">
    <citation type="journal article" date="2019" name="Nat. Ecol. Evol.">
        <title>Megaphylogeny resolves global patterns of mushroom evolution.</title>
        <authorList>
            <person name="Varga T."/>
            <person name="Krizsan K."/>
            <person name="Foldi C."/>
            <person name="Dima B."/>
            <person name="Sanchez-Garcia M."/>
            <person name="Sanchez-Ramirez S."/>
            <person name="Szollosi G.J."/>
            <person name="Szarkandi J.G."/>
            <person name="Papp V."/>
            <person name="Albert L."/>
            <person name="Andreopoulos W."/>
            <person name="Angelini C."/>
            <person name="Antonin V."/>
            <person name="Barry K.W."/>
            <person name="Bougher N.L."/>
            <person name="Buchanan P."/>
            <person name="Buyck B."/>
            <person name="Bense V."/>
            <person name="Catcheside P."/>
            <person name="Chovatia M."/>
            <person name="Cooper J."/>
            <person name="Damon W."/>
            <person name="Desjardin D."/>
            <person name="Finy P."/>
            <person name="Geml J."/>
            <person name="Haridas S."/>
            <person name="Hughes K."/>
            <person name="Justo A."/>
            <person name="Karasinski D."/>
            <person name="Kautmanova I."/>
            <person name="Kiss B."/>
            <person name="Kocsube S."/>
            <person name="Kotiranta H."/>
            <person name="LaButti K.M."/>
            <person name="Lechner B.E."/>
            <person name="Liimatainen K."/>
            <person name="Lipzen A."/>
            <person name="Lukacs Z."/>
            <person name="Mihaltcheva S."/>
            <person name="Morgado L.N."/>
            <person name="Niskanen T."/>
            <person name="Noordeloos M.E."/>
            <person name="Ohm R.A."/>
            <person name="Ortiz-Santana B."/>
            <person name="Ovrebo C."/>
            <person name="Racz N."/>
            <person name="Riley R."/>
            <person name="Savchenko A."/>
            <person name="Shiryaev A."/>
            <person name="Soop K."/>
            <person name="Spirin V."/>
            <person name="Szebenyi C."/>
            <person name="Tomsovsky M."/>
            <person name="Tulloss R.E."/>
            <person name="Uehling J."/>
            <person name="Grigoriev I.V."/>
            <person name="Vagvolgyi C."/>
            <person name="Papp T."/>
            <person name="Martin F.M."/>
            <person name="Miettinen O."/>
            <person name="Hibbett D.S."/>
            <person name="Nagy L.G."/>
        </authorList>
    </citation>
    <scope>NUCLEOTIDE SEQUENCE [LARGE SCALE GENOMIC DNA]</scope>
    <source>
        <strain evidence="2 3">CBS 962.96</strain>
    </source>
</reference>
<protein>
    <recommendedName>
        <fullName evidence="4">Integrase catalytic domain-containing protein</fullName>
    </recommendedName>
</protein>
<feature type="non-terminal residue" evidence="2">
    <location>
        <position position="76"/>
    </location>
</feature>
<name>A0A4S8MFJ5_DENBC</name>
<dbReference type="EMBL" id="ML179091">
    <property type="protein sequence ID" value="THV01367.1"/>
    <property type="molecule type" value="Genomic_DNA"/>
</dbReference>
<dbReference type="Proteomes" id="UP000297245">
    <property type="component" value="Unassembled WGS sequence"/>
</dbReference>
<dbReference type="EMBL" id="ML179174">
    <property type="protein sequence ID" value="THU96549.1"/>
    <property type="molecule type" value="Genomic_DNA"/>
</dbReference>
<evidence type="ECO:0008006" key="4">
    <source>
        <dbReference type="Google" id="ProtNLM"/>
    </source>
</evidence>
<proteinExistence type="predicted"/>
<dbReference type="Gene3D" id="3.30.420.10">
    <property type="entry name" value="Ribonuclease H-like superfamily/Ribonuclease H"/>
    <property type="match status" value="1"/>
</dbReference>
<feature type="non-terminal residue" evidence="2">
    <location>
        <position position="1"/>
    </location>
</feature>
<evidence type="ECO:0000313" key="1">
    <source>
        <dbReference type="EMBL" id="THU96549.1"/>
    </source>
</evidence>
<dbReference type="AlphaFoldDB" id="A0A4S8MFJ5"/>
<dbReference type="OrthoDB" id="3237746at2759"/>
<keyword evidence="3" id="KW-1185">Reference proteome</keyword>